<evidence type="ECO:0000313" key="2">
    <source>
        <dbReference type="EMBL" id="MDK3074467.1"/>
    </source>
</evidence>
<dbReference type="Proteomes" id="UP001227126">
    <property type="component" value="Unassembled WGS sequence"/>
</dbReference>
<proteinExistence type="predicted"/>
<feature type="compositionally biased region" description="Low complexity" evidence="1">
    <location>
        <begin position="20"/>
        <end position="30"/>
    </location>
</feature>
<evidence type="ECO:0000256" key="1">
    <source>
        <dbReference type="SAM" id="MobiDB-lite"/>
    </source>
</evidence>
<accession>A0ABT7FH67</accession>
<comment type="caution">
    <text evidence="2">The sequence shown here is derived from an EMBL/GenBank/DDBJ whole genome shotgun (WGS) entry which is preliminary data.</text>
</comment>
<dbReference type="EMBL" id="JASNJE010000020">
    <property type="protein sequence ID" value="MDK3074467.1"/>
    <property type="molecule type" value="Genomic_DNA"/>
</dbReference>
<feature type="region of interest" description="Disordered" evidence="1">
    <location>
        <begin position="1"/>
        <end position="48"/>
    </location>
</feature>
<feature type="compositionally biased region" description="Low complexity" evidence="1">
    <location>
        <begin position="1"/>
        <end position="11"/>
    </location>
</feature>
<reference evidence="2 3" key="1">
    <citation type="submission" date="2023-05" db="EMBL/GenBank/DDBJ databases">
        <title>Sedimentitalea sp. nov. JM2-8.</title>
        <authorList>
            <person name="Huang J."/>
        </authorList>
    </citation>
    <scope>NUCLEOTIDE SEQUENCE [LARGE SCALE GENOMIC DNA]</scope>
    <source>
        <strain evidence="2 3">JM2-8</strain>
    </source>
</reference>
<dbReference type="RefSeq" id="WP_284486397.1">
    <property type="nucleotide sequence ID" value="NZ_JASNJE010000020.1"/>
</dbReference>
<protein>
    <submittedName>
        <fullName evidence="2">Uncharacterized protein</fullName>
    </submittedName>
</protein>
<gene>
    <name evidence="2" type="ORF">QO034_15315</name>
</gene>
<sequence length="48" mass="4832">MADMADLAAMNDDWDDRVPDGAVPAGAAGAHEPNGPEPKLEITGPAAC</sequence>
<keyword evidence="3" id="KW-1185">Reference proteome</keyword>
<evidence type="ECO:0000313" key="3">
    <source>
        <dbReference type="Proteomes" id="UP001227126"/>
    </source>
</evidence>
<name>A0ABT7FH67_9RHOB</name>
<organism evidence="2 3">
    <name type="scientific">Sedimentitalea xiamensis</name>
    <dbReference type="NCBI Taxonomy" id="3050037"/>
    <lineage>
        <taxon>Bacteria</taxon>
        <taxon>Pseudomonadati</taxon>
        <taxon>Pseudomonadota</taxon>
        <taxon>Alphaproteobacteria</taxon>
        <taxon>Rhodobacterales</taxon>
        <taxon>Paracoccaceae</taxon>
        <taxon>Sedimentitalea</taxon>
    </lineage>
</organism>